<keyword evidence="1" id="KW-0732">Signal</keyword>
<dbReference type="EMBL" id="CAJPDS010000106">
    <property type="protein sequence ID" value="CAF9937901.1"/>
    <property type="molecule type" value="Genomic_DNA"/>
</dbReference>
<dbReference type="AlphaFoldDB" id="A0A8H3G496"/>
<proteinExistence type="predicted"/>
<evidence type="ECO:0008006" key="4">
    <source>
        <dbReference type="Google" id="ProtNLM"/>
    </source>
</evidence>
<sequence>MQLSFFILSSLACLAAATPIEKRHLSAWPSPVRTYFSALSSRLAAIRDITPKTLPTCTFTSAVLPNSSLPAPSPGLIPWHIAVGRGTQNYTCDTSTPQAAPKPAGAVATLYNTSCLAAINPYMLSLVPAAALSVSAPLPGKGLFPTQSILSGHHFFSDLTTATFNLHTERANYGITFNKKIANVTAPATNAGDVPNKGPDGSKPVPWLKLQTQTPNGNVAPSDDLGGVKEVYRVNTAGGAAPSTCVNMPATFEVQYAAEYWFYGTA</sequence>
<gene>
    <name evidence="2" type="ORF">HETSPECPRED_000699</name>
</gene>
<comment type="caution">
    <text evidence="2">The sequence shown here is derived from an EMBL/GenBank/DDBJ whole genome shotgun (WGS) entry which is preliminary data.</text>
</comment>
<dbReference type="InterPro" id="IPR021851">
    <property type="entry name" value="DUF3455"/>
</dbReference>
<keyword evidence="3" id="KW-1185">Reference proteome</keyword>
<dbReference type="Proteomes" id="UP000664521">
    <property type="component" value="Unassembled WGS sequence"/>
</dbReference>
<feature type="signal peptide" evidence="1">
    <location>
        <begin position="1"/>
        <end position="17"/>
    </location>
</feature>
<accession>A0A8H3G496</accession>
<dbReference type="PANTHER" id="PTHR35567:SF1">
    <property type="entry name" value="CONSERVED FUNGAL PROTEIN (AFU_ORTHOLOGUE AFUA_1G14230)"/>
    <property type="match status" value="1"/>
</dbReference>
<evidence type="ECO:0000313" key="3">
    <source>
        <dbReference type="Proteomes" id="UP000664521"/>
    </source>
</evidence>
<reference evidence="2" key="1">
    <citation type="submission" date="2021-03" db="EMBL/GenBank/DDBJ databases">
        <authorList>
            <person name="Tagirdzhanova G."/>
        </authorList>
    </citation>
    <scope>NUCLEOTIDE SEQUENCE</scope>
</reference>
<dbReference type="Pfam" id="PF11937">
    <property type="entry name" value="DUF3455"/>
    <property type="match status" value="1"/>
</dbReference>
<name>A0A8H3G496_9LECA</name>
<protein>
    <recommendedName>
        <fullName evidence="4">Malate dehydrogenase</fullName>
    </recommendedName>
</protein>
<evidence type="ECO:0000313" key="2">
    <source>
        <dbReference type="EMBL" id="CAF9937901.1"/>
    </source>
</evidence>
<dbReference type="OrthoDB" id="1859733at2759"/>
<evidence type="ECO:0000256" key="1">
    <source>
        <dbReference type="SAM" id="SignalP"/>
    </source>
</evidence>
<organism evidence="2 3">
    <name type="scientific">Heterodermia speciosa</name>
    <dbReference type="NCBI Taxonomy" id="116794"/>
    <lineage>
        <taxon>Eukaryota</taxon>
        <taxon>Fungi</taxon>
        <taxon>Dikarya</taxon>
        <taxon>Ascomycota</taxon>
        <taxon>Pezizomycotina</taxon>
        <taxon>Lecanoromycetes</taxon>
        <taxon>OSLEUM clade</taxon>
        <taxon>Lecanoromycetidae</taxon>
        <taxon>Caliciales</taxon>
        <taxon>Physciaceae</taxon>
        <taxon>Heterodermia</taxon>
    </lineage>
</organism>
<feature type="chain" id="PRO_5034238385" description="Malate dehydrogenase" evidence="1">
    <location>
        <begin position="18"/>
        <end position="266"/>
    </location>
</feature>
<dbReference type="PANTHER" id="PTHR35567">
    <property type="entry name" value="MALATE DEHYDROGENASE (AFU_ORTHOLOGUE AFUA_2G13800)"/>
    <property type="match status" value="1"/>
</dbReference>